<dbReference type="Proteomes" id="UP000789375">
    <property type="component" value="Unassembled WGS sequence"/>
</dbReference>
<evidence type="ECO:0000313" key="2">
    <source>
        <dbReference type="Proteomes" id="UP000789375"/>
    </source>
</evidence>
<evidence type="ECO:0000313" key="1">
    <source>
        <dbReference type="EMBL" id="CAG8637492.1"/>
    </source>
</evidence>
<sequence length="172" mass="19549">MPQSGTGVSVEAVDLKNVGHVEANWTIRIEVLLCLRLLRPEMVVGWYHSHPDLDSVKGKVVTDAFRLINPQMLMLGQEPRQTTSNIGHLNKPSIQALIHYYSIAIYYRKNGFVAQFAQNLDPWIDAAKLCGTHRDQWKEGINHNTRTIENSTCWKTGSKASFRGKCGRRYVQ</sequence>
<organism evidence="1 2">
    <name type="scientific">Funneliformis mosseae</name>
    <name type="common">Endomycorrhizal fungus</name>
    <name type="synonym">Glomus mosseae</name>
    <dbReference type="NCBI Taxonomy" id="27381"/>
    <lineage>
        <taxon>Eukaryota</taxon>
        <taxon>Fungi</taxon>
        <taxon>Fungi incertae sedis</taxon>
        <taxon>Mucoromycota</taxon>
        <taxon>Glomeromycotina</taxon>
        <taxon>Glomeromycetes</taxon>
        <taxon>Glomerales</taxon>
        <taxon>Glomeraceae</taxon>
        <taxon>Funneliformis</taxon>
    </lineage>
</organism>
<keyword evidence="2" id="KW-1185">Reference proteome</keyword>
<reference evidence="1" key="1">
    <citation type="submission" date="2021-06" db="EMBL/GenBank/DDBJ databases">
        <authorList>
            <person name="Kallberg Y."/>
            <person name="Tangrot J."/>
            <person name="Rosling A."/>
        </authorList>
    </citation>
    <scope>NUCLEOTIDE SEQUENCE</scope>
    <source>
        <strain evidence="1">87-6 pot B 2015</strain>
    </source>
</reference>
<gene>
    <name evidence="1" type="ORF">FMOSSE_LOCUS10811</name>
</gene>
<dbReference type="Gene3D" id="3.40.140.10">
    <property type="entry name" value="Cytidine Deaminase, domain 2"/>
    <property type="match status" value="2"/>
</dbReference>
<protein>
    <submittedName>
        <fullName evidence="1">11140_t:CDS:1</fullName>
    </submittedName>
</protein>
<proteinExistence type="predicted"/>
<dbReference type="EMBL" id="CAJVPP010003801">
    <property type="protein sequence ID" value="CAG8637492.1"/>
    <property type="molecule type" value="Genomic_DNA"/>
</dbReference>
<name>A0A9N9DJ16_FUNMO</name>
<accession>A0A9N9DJ16</accession>
<dbReference type="AlphaFoldDB" id="A0A9N9DJ16"/>
<comment type="caution">
    <text evidence="1">The sequence shown here is derived from an EMBL/GenBank/DDBJ whole genome shotgun (WGS) entry which is preliminary data.</text>
</comment>